<reference evidence="6" key="1">
    <citation type="journal article" date="2019" name="Int. J. Syst. Evol. Microbiol.">
        <title>The Global Catalogue of Microorganisms (GCM) 10K type strain sequencing project: providing services to taxonomists for standard genome sequencing and annotation.</title>
        <authorList>
            <consortium name="The Broad Institute Genomics Platform"/>
            <consortium name="The Broad Institute Genome Sequencing Center for Infectious Disease"/>
            <person name="Wu L."/>
            <person name="Ma J."/>
        </authorList>
    </citation>
    <scope>NUCLEOTIDE SEQUENCE [LARGE SCALE GENOMIC DNA]</scope>
    <source>
        <strain evidence="6">CCUG 57942</strain>
    </source>
</reference>
<evidence type="ECO:0000256" key="1">
    <source>
        <dbReference type="ARBA" id="ARBA00022692"/>
    </source>
</evidence>
<gene>
    <name evidence="5" type="ORF">ACFSW8_06710</name>
</gene>
<evidence type="ECO:0000259" key="4">
    <source>
        <dbReference type="PROSITE" id="PS50853"/>
    </source>
</evidence>
<dbReference type="SUPFAM" id="SSF49313">
    <property type="entry name" value="Cadherin-like"/>
    <property type="match status" value="7"/>
</dbReference>
<dbReference type="Gene3D" id="2.60.40.60">
    <property type="entry name" value="Cadherins"/>
    <property type="match status" value="6"/>
</dbReference>
<organism evidence="5 6">
    <name type="scientific">Rubritalea tangerina</name>
    <dbReference type="NCBI Taxonomy" id="430798"/>
    <lineage>
        <taxon>Bacteria</taxon>
        <taxon>Pseudomonadati</taxon>
        <taxon>Verrucomicrobiota</taxon>
        <taxon>Verrucomicrobiia</taxon>
        <taxon>Verrucomicrobiales</taxon>
        <taxon>Rubritaleaceae</taxon>
        <taxon>Rubritalea</taxon>
    </lineage>
</organism>
<dbReference type="Pfam" id="PF00028">
    <property type="entry name" value="Cadherin"/>
    <property type="match status" value="5"/>
</dbReference>
<dbReference type="PANTHER" id="PTHR24026:SF126">
    <property type="entry name" value="PROTOCADHERIN FAT 4"/>
    <property type="match status" value="1"/>
</dbReference>
<evidence type="ECO:0000259" key="3">
    <source>
        <dbReference type="PROSITE" id="PS50268"/>
    </source>
</evidence>
<dbReference type="SMART" id="SM00112">
    <property type="entry name" value="CA"/>
    <property type="match status" value="6"/>
</dbReference>
<sequence>MKKTNLSIVTSMALGSVTYAQTPIVWDYLEDSDAQALYDSRSSEVNYVLVEGSGPSTNRLDHFYISHYKEGNGATVTTNMEDFVADYNYRIQAAADMMLRGVDRSSEAEGQVVNNPLIEHTYARYAPFMKLWKLDSIRVDWPVYYHSKHKSLHSVVKARTPDVWGIGDHNWGVAGAGAGGLWANSKITSTPYVAASGTAWAWVHEGTHAHHKLGHGNKARLLNGTKHIDGEGVGLTRNATFGPTGGLWGEWHGYAGKGREMPETYAGVIGLARSGAIDKDYRMAYMDLNKDNGNHTENRNDNIIHDYYKAFDPIDSHTPNDQTLVDPATVEVLVASTDTILIRWFINGSEIVDQRGQEQLDVSQLNIASGEYRVTVEAYDSAIDYAFTGDANLDLVRHRFEDLSQVVGWTVSITSGSGSNDYSTMAALSVDGDAAVGSGNFTSGLGGKMGVFSANESLAQLTLTGSLGMEGARFEGDYHITGGGIDLAAGQLHALPHSESVIASALTTAGSLNKTGHGEVALGGANTIGGSHVEVEQGTLVGTSSAAFGEDASAMVRRGAELKLHAAIAMGDVVMEGCSALWADSGAGEASIENLTLHRMGDSSIGYQFHGYFKLGTGMFAINGDTSLSDSVMILTGDQPSTHYDMNDEDDVNMHREHWFMDLGRGGSYELRGDIAGRGSIICKHGGAVNIFGSIDLQGESDDPDYVNGIFSSMYGTHVTVHEGGSLQADTIDVGPYSTFEYNGTSPLQVDIRPPHMTRTGMSESFDFNGFYGHLCGTGEIATQVVLRSESSVSPGAYGEVGRQDYTGGMFVDNLAHYAWQFGNGRAGVDGDGLPLGWDVIKVSGGLDLAGVVPSDKWLKNGNPVSEPADEVVDIALLVSDSGADLYSLGFDATLAQSFVIIEADSIVGFSSANFRVEFDTNSTLGGVAGTWSVEQTSSTEISLVYQPGSIANTAPTWLVDPITLEAASEGLAYSGSIGSMVTDAEGQALAFSKVSGPDWLVVSSSGEVSGVPASSDVGVSNWVVRIDDGNGGVSQATLSIEVLEVNEAPVVTDATFAVAEDAEIGSVVGNLGATDPDGDGLSYAILGGAAVFAVDAAGDVVVSGSLDFEESSEYSFVVRVSDDADSAKSSEATVRVNVTDVPMDDSDGDGLDDAWELAYFGGTSSQNAGGDADGDGVSNALEQTYGFDPSDGSDPNVFTDAGATLGNIADPANWSGGLPTSGVGLITGDATWWKGEDFANPGTGSTSAGGNILNGYQLLVTGGTLLRNQNFIPEFTDCDIDLQGGSLSNDGTGNRVLRISGTTVIRVGEGSLLETDSSNDHIEYQNDGDGRAQIVVDGGDVEIGSFSVSSDPQDYAFLVMGQSGSVQTNAIAINVAGPYIDFESGGMSQLTVTGSDSGYYEGLWSAGRLRVDGSNAGSFPALFTVVGSTLALRDEPLLAPVLEDASYVMNENVAAGEVVAALTPAQSTGGLEWELVDDAGGAFTLDANGQLRTAVALDYESASEHVLRVELGDASGMNDSADITVMVGDLNESPVAENTSVAVSEDFSIGSTVVTVQASDVDAGASLSFSITAGNDGNVFAVDANGSITTSQALDYEAIDSYNLTVEVSDGELSDSALVVVTVSDVNEAPSLADGASGLAEDALVGAVVMQVQADDEDASEVLTYSLMSGGSFAVHPTSGVITLASELDYETQSEHVLGIQVSDAGGLTDTATVTVSVSNVNEAPEVTGVDVSVAENISIGSTVASVSASDVDADSVLSFALVSGNTGGAFSIDSSGVIVTTSDLDYETLTSYQLTVEVSDGSLSDSAIVSVDVGDVNESPVVSDVSGSVAEDVALGTVVATVVASDVDAGSVLSFSIVSGNAGGAFSIDQNGVVTTASGLDYESLASYTLTVQVSDGELSDTAVVQVTIIDVLEIANPVVSTQSASMVSMTGADLHYSVSDDGGEVPVVTLYYGEQDGGQVVANWDHSLVLGAKSVGSYSEAVDGLDEGTDYYFSVSASNSSGTSWGSVGSFTTEADTSPKMVRTVVSNVSSVTWTTVDLGKNYNSAVIVATPSYADSTQSPVVTRIRNVSGSSFEIKLDRADTQTSETHCNVAIFAVEEGVYTLADDGVQMEAVRFASSVTAGKDSWVAESRSYVNSYTTPVVLGQVMSYNDTGWSTFLSYGASAGAIADANGLNITKSVAGDPNQVRADETIGYIVIESGSGTLNGVQYVAAVGGRSVRGPDNSSSGYSYAFSGLSNASGGVLSQTGQNANDGSWAVLLGDPAVSGSSVTMLADEDQVADSERRKYAENVSYIVFE</sequence>
<dbReference type="CDD" id="cd11304">
    <property type="entry name" value="Cadherin_repeat"/>
    <property type="match status" value="6"/>
</dbReference>
<dbReference type="InterPro" id="IPR036116">
    <property type="entry name" value="FN3_sf"/>
</dbReference>
<feature type="domain" description="Cadherin" evidence="3">
    <location>
        <begin position="1830"/>
        <end position="1922"/>
    </location>
</feature>
<name>A0ABW4Z9M7_9BACT</name>
<dbReference type="EMBL" id="JBHUJB010000028">
    <property type="protein sequence ID" value="MFD2158582.1"/>
    <property type="molecule type" value="Genomic_DNA"/>
</dbReference>
<dbReference type="CDD" id="cd00063">
    <property type="entry name" value="FN3"/>
    <property type="match status" value="1"/>
</dbReference>
<dbReference type="InterPro" id="IPR002126">
    <property type="entry name" value="Cadherin-like_dom"/>
</dbReference>
<dbReference type="PRINTS" id="PR00205">
    <property type="entry name" value="CADHERIN"/>
</dbReference>
<dbReference type="PROSITE" id="PS50268">
    <property type="entry name" value="CADHERIN_2"/>
    <property type="match status" value="6"/>
</dbReference>
<dbReference type="PROSITE" id="PS50853">
    <property type="entry name" value="FN3"/>
    <property type="match status" value="1"/>
</dbReference>
<feature type="domain" description="Fibronectin type-III" evidence="4">
    <location>
        <begin position="1916"/>
        <end position="2019"/>
    </location>
</feature>
<dbReference type="Proteomes" id="UP001597389">
    <property type="component" value="Unassembled WGS sequence"/>
</dbReference>
<keyword evidence="6" id="KW-1185">Reference proteome</keyword>
<dbReference type="PANTHER" id="PTHR24026">
    <property type="entry name" value="FAT ATYPICAL CADHERIN-RELATED"/>
    <property type="match status" value="1"/>
</dbReference>
<protein>
    <submittedName>
        <fullName evidence="5">Cadherin domain-containing protein</fullName>
    </submittedName>
</protein>
<feature type="domain" description="Cadherin" evidence="3">
    <location>
        <begin position="1450"/>
        <end position="1537"/>
    </location>
</feature>
<feature type="domain" description="Cadherin" evidence="3">
    <location>
        <begin position="1536"/>
        <end position="1633"/>
    </location>
</feature>
<proteinExistence type="predicted"/>
<keyword evidence="2" id="KW-1133">Transmembrane helix</keyword>
<accession>A0ABW4Z9M7</accession>
<dbReference type="SUPFAM" id="SSF49265">
    <property type="entry name" value="Fibronectin type III"/>
    <property type="match status" value="1"/>
</dbReference>
<dbReference type="InterPro" id="IPR003961">
    <property type="entry name" value="FN3_dom"/>
</dbReference>
<feature type="domain" description="Cadherin" evidence="3">
    <location>
        <begin position="1640"/>
        <end position="1728"/>
    </location>
</feature>
<dbReference type="Gene3D" id="2.60.40.10">
    <property type="entry name" value="Immunoglobulins"/>
    <property type="match status" value="2"/>
</dbReference>
<keyword evidence="1" id="KW-0812">Transmembrane</keyword>
<dbReference type="InterPro" id="IPR015919">
    <property type="entry name" value="Cadherin-like_sf"/>
</dbReference>
<keyword evidence="2" id="KW-0472">Membrane</keyword>
<dbReference type="RefSeq" id="WP_377086724.1">
    <property type="nucleotide sequence ID" value="NZ_JBHSJL010000014.1"/>
</dbReference>
<feature type="domain" description="Cadherin" evidence="3">
    <location>
        <begin position="1051"/>
        <end position="1142"/>
    </location>
</feature>
<feature type="domain" description="Cadherin" evidence="3">
    <location>
        <begin position="1727"/>
        <end position="1824"/>
    </location>
</feature>
<evidence type="ECO:0000256" key="2">
    <source>
        <dbReference type="ARBA" id="ARBA00022989"/>
    </source>
</evidence>
<evidence type="ECO:0000313" key="5">
    <source>
        <dbReference type="EMBL" id="MFD2158582.1"/>
    </source>
</evidence>
<evidence type="ECO:0000313" key="6">
    <source>
        <dbReference type="Proteomes" id="UP001597389"/>
    </source>
</evidence>
<dbReference type="Pfam" id="PF05345">
    <property type="entry name" value="He_PIG"/>
    <property type="match status" value="1"/>
</dbReference>
<dbReference type="InterPro" id="IPR013783">
    <property type="entry name" value="Ig-like_fold"/>
</dbReference>
<comment type="caution">
    <text evidence="5">The sequence shown here is derived from an EMBL/GenBank/DDBJ whole genome shotgun (WGS) entry which is preliminary data.</text>
</comment>